<reference evidence="2 3" key="1">
    <citation type="submission" date="2012-10" db="EMBL/GenBank/DDBJ databases">
        <title>Genome sequencing of Tanticharoenia sakaeratensis NBRC 103193.</title>
        <authorList>
            <person name="Azuma Y."/>
            <person name="Hadano H."/>
            <person name="Hirakawa H."/>
            <person name="Matsushita K."/>
        </authorList>
    </citation>
    <scope>NUCLEOTIDE SEQUENCE [LARGE SCALE GENOMIC DNA]</scope>
    <source>
        <strain evidence="2 3">NBRC 103193</strain>
    </source>
</reference>
<dbReference type="PANTHER" id="PTHR12526:SF630">
    <property type="entry name" value="GLYCOSYLTRANSFERASE"/>
    <property type="match status" value="1"/>
</dbReference>
<dbReference type="RefSeq" id="WP_048846434.1">
    <property type="nucleotide sequence ID" value="NZ_BALE01000004.1"/>
</dbReference>
<organism evidence="2 3">
    <name type="scientific">Tanticharoenia sakaeratensis NBRC 103193</name>
    <dbReference type="NCBI Taxonomy" id="1231623"/>
    <lineage>
        <taxon>Bacteria</taxon>
        <taxon>Pseudomonadati</taxon>
        <taxon>Pseudomonadota</taxon>
        <taxon>Alphaproteobacteria</taxon>
        <taxon>Acetobacterales</taxon>
        <taxon>Acetobacteraceae</taxon>
        <taxon>Tanticharoenia</taxon>
    </lineage>
</organism>
<keyword evidence="2" id="KW-0808">Transferase</keyword>
<evidence type="ECO:0000259" key="1">
    <source>
        <dbReference type="Pfam" id="PF00534"/>
    </source>
</evidence>
<dbReference type="SUPFAM" id="SSF53756">
    <property type="entry name" value="UDP-Glycosyltransferase/glycogen phosphorylase"/>
    <property type="match status" value="1"/>
</dbReference>
<name>A0A0D6MH15_9PROT</name>
<proteinExistence type="predicted"/>
<evidence type="ECO:0000313" key="3">
    <source>
        <dbReference type="Proteomes" id="UP000032679"/>
    </source>
</evidence>
<dbReference type="Pfam" id="PF00534">
    <property type="entry name" value="Glycos_transf_1"/>
    <property type="match status" value="1"/>
</dbReference>
<dbReference type="PANTHER" id="PTHR12526">
    <property type="entry name" value="GLYCOSYLTRANSFERASE"/>
    <property type="match status" value="1"/>
</dbReference>
<dbReference type="CDD" id="cd03801">
    <property type="entry name" value="GT4_PimA-like"/>
    <property type="match status" value="1"/>
</dbReference>
<dbReference type="AlphaFoldDB" id="A0A0D6MH15"/>
<dbReference type="STRING" id="1231623.Tasa_004_004"/>
<dbReference type="Gene3D" id="3.40.50.2000">
    <property type="entry name" value="Glycogen Phosphorylase B"/>
    <property type="match status" value="2"/>
</dbReference>
<feature type="domain" description="Glycosyl transferase family 1" evidence="1">
    <location>
        <begin position="182"/>
        <end position="345"/>
    </location>
</feature>
<comment type="caution">
    <text evidence="2">The sequence shown here is derived from an EMBL/GenBank/DDBJ whole genome shotgun (WGS) entry which is preliminary data.</text>
</comment>
<dbReference type="Proteomes" id="UP000032679">
    <property type="component" value="Unassembled WGS sequence"/>
</dbReference>
<protein>
    <submittedName>
        <fullName evidence="2">Group 1 glycosyl transferase</fullName>
    </submittedName>
</protein>
<dbReference type="InterPro" id="IPR001296">
    <property type="entry name" value="Glyco_trans_1"/>
</dbReference>
<sequence length="379" mass="40510">MTTPDDRPISTDTAIILPQRERYAPGEAGAIALLAARLAGRDDRILGIAPAGAPYPAGSFTPVRPAAFGLSDTARYARGCVSALGSRLPDLIEVHNRPDVALGIARALPHMPMLLVLHNDPQGMRDARTPEARIALLRRMRIAGVSDWVRARFLDGLPSSADIMAVLPNCIDCKALPNPVPMAERRREILFAGRIVADKGADAFVRACAQILPRWPGWTARMIGADRFGADTPRTAFLDALVPQARAAGIVMDGYRPHDVVLNAMAQAAVVVVPSRWPEPFGLTALESMATGAALIASSKGALSWVVQNGGLIADPDEPAVLETALEHVLSDLPLRESLSAQGQARARLFDVAEARERLSVLRADVRARPFLSPEPAGP</sequence>
<dbReference type="EMBL" id="BALE01000004">
    <property type="protein sequence ID" value="GAN52939.1"/>
    <property type="molecule type" value="Genomic_DNA"/>
</dbReference>
<evidence type="ECO:0000313" key="2">
    <source>
        <dbReference type="EMBL" id="GAN52939.1"/>
    </source>
</evidence>
<gene>
    <name evidence="2" type="ORF">Tasa_004_004</name>
</gene>
<keyword evidence="3" id="KW-1185">Reference proteome</keyword>
<accession>A0A0D6MH15</accession>
<dbReference type="GO" id="GO:0016757">
    <property type="term" value="F:glycosyltransferase activity"/>
    <property type="evidence" value="ECO:0007669"/>
    <property type="project" value="InterPro"/>
</dbReference>
<dbReference type="OrthoDB" id="9807414at2"/>